<organism evidence="1 2">
    <name type="scientific">Haloarcula salina</name>
    <dbReference type="NCBI Taxonomy" id="1429914"/>
    <lineage>
        <taxon>Archaea</taxon>
        <taxon>Methanobacteriati</taxon>
        <taxon>Methanobacteriota</taxon>
        <taxon>Stenosarchaea group</taxon>
        <taxon>Halobacteria</taxon>
        <taxon>Halobacteriales</taxon>
        <taxon>Haloarculaceae</taxon>
        <taxon>Haloarcula</taxon>
    </lineage>
</organism>
<protein>
    <submittedName>
        <fullName evidence="1">Uncharacterized protein</fullName>
    </submittedName>
</protein>
<dbReference type="RefSeq" id="WP_174242995.1">
    <property type="nucleotide sequence ID" value="NZ_JAHQXE010000006.1"/>
</dbReference>
<sequence>MIPPLVRRCPDCGHLGWSRRFTVVEDGAPRRVECPACGHQFSVADSPWLQ</sequence>
<reference evidence="1" key="1">
    <citation type="submission" date="2021-06" db="EMBL/GenBank/DDBJ databases">
        <title>New haloarchaea isolates fom saline soil.</title>
        <authorList>
            <person name="Duran-Viseras A."/>
            <person name="Sanchez-Porro C.S."/>
            <person name="Ventosa A."/>
        </authorList>
    </citation>
    <scope>NUCLEOTIDE SEQUENCE</scope>
    <source>
        <strain evidence="1">JCM 18369</strain>
    </source>
</reference>
<evidence type="ECO:0000313" key="2">
    <source>
        <dbReference type="Proteomes" id="UP001166304"/>
    </source>
</evidence>
<proteinExistence type="predicted"/>
<dbReference type="AlphaFoldDB" id="A0AA41G4Q2"/>
<dbReference type="EMBL" id="JAHQXE010000006">
    <property type="protein sequence ID" value="MBV0903589.1"/>
    <property type="molecule type" value="Genomic_DNA"/>
</dbReference>
<evidence type="ECO:0000313" key="1">
    <source>
        <dbReference type="EMBL" id="MBV0903589.1"/>
    </source>
</evidence>
<comment type="caution">
    <text evidence="1">The sequence shown here is derived from an EMBL/GenBank/DDBJ whole genome shotgun (WGS) entry which is preliminary data.</text>
</comment>
<dbReference type="Proteomes" id="UP001166304">
    <property type="component" value="Unassembled WGS sequence"/>
</dbReference>
<keyword evidence="2" id="KW-1185">Reference proteome</keyword>
<gene>
    <name evidence="1" type="ORF">KTS37_17540</name>
</gene>
<name>A0AA41G4Q2_9EURY</name>
<accession>A0AA41G4Q2</accession>